<protein>
    <recommendedName>
        <fullName evidence="5">Peptidase M50 domain-containing protein</fullName>
    </recommendedName>
</protein>
<feature type="transmembrane region" description="Helical" evidence="2">
    <location>
        <begin position="250"/>
        <end position="268"/>
    </location>
</feature>
<dbReference type="InterPro" id="IPR049500">
    <property type="entry name" value="Peptidase_M50B-like"/>
</dbReference>
<evidence type="ECO:0000313" key="4">
    <source>
        <dbReference type="Proteomes" id="UP001355207"/>
    </source>
</evidence>
<feature type="region of interest" description="Disordered" evidence="1">
    <location>
        <begin position="1"/>
        <end position="24"/>
    </location>
</feature>
<keyword evidence="2" id="KW-0812">Transmembrane</keyword>
<organism evidence="3 4">
    <name type="scientific">Kwoniella dendrophila CBS 6074</name>
    <dbReference type="NCBI Taxonomy" id="1295534"/>
    <lineage>
        <taxon>Eukaryota</taxon>
        <taxon>Fungi</taxon>
        <taxon>Dikarya</taxon>
        <taxon>Basidiomycota</taxon>
        <taxon>Agaricomycotina</taxon>
        <taxon>Tremellomycetes</taxon>
        <taxon>Tremellales</taxon>
        <taxon>Cryptococcaceae</taxon>
        <taxon>Kwoniella</taxon>
    </lineage>
</organism>
<dbReference type="EMBL" id="CP144098">
    <property type="protein sequence ID" value="WWC86350.1"/>
    <property type="molecule type" value="Genomic_DNA"/>
</dbReference>
<evidence type="ECO:0000256" key="1">
    <source>
        <dbReference type="SAM" id="MobiDB-lite"/>
    </source>
</evidence>
<gene>
    <name evidence="3" type="ORF">L201_001223</name>
</gene>
<dbReference type="PANTHER" id="PTHR33979">
    <property type="entry name" value="OS02G0221600 PROTEIN"/>
    <property type="match status" value="1"/>
</dbReference>
<dbReference type="PANTHER" id="PTHR33979:SF2">
    <property type="entry name" value="PEPTIDASE M50B-LIKE-DOMAIN-CONTAINING PROTEIN"/>
    <property type="match status" value="1"/>
</dbReference>
<feature type="transmembrane region" description="Helical" evidence="2">
    <location>
        <begin position="339"/>
        <end position="363"/>
    </location>
</feature>
<keyword evidence="4" id="KW-1185">Reference proteome</keyword>
<feature type="transmembrane region" description="Helical" evidence="2">
    <location>
        <begin position="274"/>
        <end position="295"/>
    </location>
</feature>
<dbReference type="RefSeq" id="XP_066073113.1">
    <property type="nucleotide sequence ID" value="XM_066217016.1"/>
</dbReference>
<keyword evidence="2" id="KW-0472">Membrane</keyword>
<dbReference type="Proteomes" id="UP001355207">
    <property type="component" value="Chromosome 1"/>
</dbReference>
<dbReference type="Pfam" id="PF13398">
    <property type="entry name" value="Peptidase_M50B"/>
    <property type="match status" value="1"/>
</dbReference>
<dbReference type="AlphaFoldDB" id="A0AAX4JLU0"/>
<proteinExistence type="predicted"/>
<feature type="transmembrane region" description="Helical" evidence="2">
    <location>
        <begin position="165"/>
        <end position="182"/>
    </location>
</feature>
<accession>A0AAX4JLU0</accession>
<feature type="transmembrane region" description="Helical" evidence="2">
    <location>
        <begin position="132"/>
        <end position="153"/>
    </location>
</feature>
<name>A0AAX4JLU0_9TREE</name>
<evidence type="ECO:0000256" key="2">
    <source>
        <dbReference type="SAM" id="Phobius"/>
    </source>
</evidence>
<dbReference type="GeneID" id="91091895"/>
<evidence type="ECO:0008006" key="5">
    <source>
        <dbReference type="Google" id="ProtNLM"/>
    </source>
</evidence>
<reference evidence="3 4" key="1">
    <citation type="submission" date="2024-01" db="EMBL/GenBank/DDBJ databases">
        <title>Comparative genomics of Cryptococcus and Kwoniella reveals pathogenesis evolution and contrasting modes of karyotype evolution via chromosome fusion or intercentromeric recombination.</title>
        <authorList>
            <person name="Coelho M.A."/>
            <person name="David-Palma M."/>
            <person name="Shea T."/>
            <person name="Bowers K."/>
            <person name="McGinley-Smith S."/>
            <person name="Mohammad A.W."/>
            <person name="Gnirke A."/>
            <person name="Yurkov A.M."/>
            <person name="Nowrousian M."/>
            <person name="Sun S."/>
            <person name="Cuomo C.A."/>
            <person name="Heitman J."/>
        </authorList>
    </citation>
    <scope>NUCLEOTIDE SEQUENCE [LARGE SCALE GENOMIC DNA]</scope>
    <source>
        <strain evidence="3 4">CBS 6074</strain>
    </source>
</reference>
<feature type="transmembrane region" description="Helical" evidence="2">
    <location>
        <begin position="32"/>
        <end position="54"/>
    </location>
</feature>
<sequence>MGASHSIGDWIEEGSDGEWSPSHPSDAQRESIVFLVGSLLVILVFWQGKIPIWYSFRKKGRTTIPFPMLVPFKLLTVLYHEIGHAVVGKLTIWYKQLRYGIPIGGERGRIEFIMVDWYEGGWTKFGGDVEPIYSLTLPAGYLASCLVGCWFLFTGFDAKWSKFGAISLIILTTIATLICFFIKAKSGLVNNWYFIQSKTYKWLLCNEVKSKRTLRKHNNIKYQRNENARYKHDDDVDGPTEHDLRASQDLITACSIIIGIIITLAWMWDDSIYLRFVMLFMGLLSALYAVWDIILDGLKYAKVAKSDITYMAEEHNRRVKQYNKNNPEKRQKSRRSTKFYAIIWLFTKTDMIILVIVLAYFVFKKTKVEQAIESREFLPAKFHYGPSDLEDDFKLATGKFKEGMNDLVGHDN</sequence>
<keyword evidence="2" id="KW-1133">Transmembrane helix</keyword>
<evidence type="ECO:0000313" key="3">
    <source>
        <dbReference type="EMBL" id="WWC86350.1"/>
    </source>
</evidence>